<comment type="caution">
    <text evidence="1">The sequence shown here is derived from an EMBL/GenBank/DDBJ whole genome shotgun (WGS) entry which is preliminary data.</text>
</comment>
<accession>A0ABV0Y564</accession>
<evidence type="ECO:0000313" key="1">
    <source>
        <dbReference type="EMBL" id="MEQ2288782.1"/>
    </source>
</evidence>
<keyword evidence="2" id="KW-1185">Reference proteome</keyword>
<dbReference type="Proteomes" id="UP001469553">
    <property type="component" value="Unassembled WGS sequence"/>
</dbReference>
<protein>
    <submittedName>
        <fullName evidence="1">Uncharacterized protein</fullName>
    </submittedName>
</protein>
<reference evidence="1 2" key="1">
    <citation type="submission" date="2021-06" db="EMBL/GenBank/DDBJ databases">
        <authorList>
            <person name="Palmer J.M."/>
        </authorList>
    </citation>
    <scope>NUCLEOTIDE SEQUENCE [LARGE SCALE GENOMIC DNA]</scope>
    <source>
        <strain evidence="1 2">AS_MEX2019</strain>
        <tissue evidence="1">Muscle</tissue>
    </source>
</reference>
<gene>
    <name evidence="1" type="ORF">AMECASPLE_026316</name>
</gene>
<evidence type="ECO:0000313" key="2">
    <source>
        <dbReference type="Proteomes" id="UP001469553"/>
    </source>
</evidence>
<name>A0ABV0Y564_9TELE</name>
<organism evidence="1 2">
    <name type="scientific">Ameca splendens</name>
    <dbReference type="NCBI Taxonomy" id="208324"/>
    <lineage>
        <taxon>Eukaryota</taxon>
        <taxon>Metazoa</taxon>
        <taxon>Chordata</taxon>
        <taxon>Craniata</taxon>
        <taxon>Vertebrata</taxon>
        <taxon>Euteleostomi</taxon>
        <taxon>Actinopterygii</taxon>
        <taxon>Neopterygii</taxon>
        <taxon>Teleostei</taxon>
        <taxon>Neoteleostei</taxon>
        <taxon>Acanthomorphata</taxon>
        <taxon>Ovalentaria</taxon>
        <taxon>Atherinomorphae</taxon>
        <taxon>Cyprinodontiformes</taxon>
        <taxon>Goodeidae</taxon>
        <taxon>Ameca</taxon>
    </lineage>
</organism>
<sequence length="149" mass="16222">MMQRAVNITFMGSCGVGPAMRAILLQTSPTNVKQQLSPTCLCSSSSSFLRSTSDLHSLLPSPSLCFLASQKGCVCVPQFLVLNISSIVSSRLFVFLPLAQLLGGGGERERCRRTNPSDSNDQYRASLPPPSFSFSFWISFCSLLCVKLF</sequence>
<proteinExistence type="predicted"/>
<dbReference type="EMBL" id="JAHRIP010021484">
    <property type="protein sequence ID" value="MEQ2288782.1"/>
    <property type="molecule type" value="Genomic_DNA"/>
</dbReference>